<accession>A0ABX0TKD2</accession>
<protein>
    <submittedName>
        <fullName evidence="1">Uncharacterized protein</fullName>
    </submittedName>
</protein>
<evidence type="ECO:0000313" key="2">
    <source>
        <dbReference type="Proteomes" id="UP000802392"/>
    </source>
</evidence>
<name>A0ABX0TKD2_9MICC</name>
<gene>
    <name evidence="1" type="ORF">FHR86_003376</name>
</gene>
<dbReference type="RefSeq" id="WP_167268895.1">
    <property type="nucleotide sequence ID" value="NZ_BAAAVO010000011.1"/>
</dbReference>
<proteinExistence type="predicted"/>
<evidence type="ECO:0000313" key="1">
    <source>
        <dbReference type="EMBL" id="NIJ03028.1"/>
    </source>
</evidence>
<reference evidence="1 2" key="1">
    <citation type="submission" date="2020-03" db="EMBL/GenBank/DDBJ databases">
        <title>Genomic Encyclopedia of Type Strains, Phase III (KMG-III): the genomes of soil and plant-associated and newly described type strains.</title>
        <authorList>
            <person name="Whitman W."/>
        </authorList>
    </citation>
    <scope>NUCLEOTIDE SEQUENCE [LARGE SCALE GENOMIC DNA]</scope>
    <source>
        <strain evidence="1 2">CECT 4207</strain>
    </source>
</reference>
<sequence length="345" mass="37297">MTSYQIAPYIFQTKIRGTNPAVAKPLDNIDGGGASLSTAVGNVLASMVQRKTDYQDRADPNKQFQLSSVSAKEGLAYLLVVEPGRKGLQSTLRQTSGVVSRTVGDVEYVPLRHFIFFPPNGHTAIVFAERHGKYGAISFLRACLLQVLTDNFSSLTFSIPALSTLEALEAATYNKVVFQAPKRRDPSGRLLDYGSRVRIDVGFRGQRRVGDLITDDGGKIDSKKVFGILSEEGAEAGIKAPLDTKGWDALLSVTMANGKPRTFRLGSMGPALLYPVNGATVNGNLVGASSYPTDEEFIGVCQNILEDIAGQFDVQAGQKLPTPADLKPWNGSQSTPWEVTYYDSP</sequence>
<comment type="caution">
    <text evidence="1">The sequence shown here is derived from an EMBL/GenBank/DDBJ whole genome shotgun (WGS) entry which is preliminary data.</text>
</comment>
<dbReference type="Proteomes" id="UP000802392">
    <property type="component" value="Unassembled WGS sequence"/>
</dbReference>
<organism evidence="1 2">
    <name type="scientific">Paenarthrobacter ilicis</name>
    <dbReference type="NCBI Taxonomy" id="43665"/>
    <lineage>
        <taxon>Bacteria</taxon>
        <taxon>Bacillati</taxon>
        <taxon>Actinomycetota</taxon>
        <taxon>Actinomycetes</taxon>
        <taxon>Micrococcales</taxon>
        <taxon>Micrococcaceae</taxon>
        <taxon>Paenarthrobacter</taxon>
    </lineage>
</organism>
<keyword evidence="2" id="KW-1185">Reference proteome</keyword>
<dbReference type="EMBL" id="JAAOZD010000008">
    <property type="protein sequence ID" value="NIJ03028.1"/>
    <property type="molecule type" value="Genomic_DNA"/>
</dbReference>